<evidence type="ECO:0000313" key="2">
    <source>
        <dbReference type="Proteomes" id="UP000033980"/>
    </source>
</evidence>
<gene>
    <name evidence="1" type="ORF">UV68_C0025G0012</name>
</gene>
<organism evidence="1 2">
    <name type="scientific">Candidatus Collierbacteria bacterium GW2011_GWC2_43_12</name>
    <dbReference type="NCBI Taxonomy" id="1618390"/>
    <lineage>
        <taxon>Bacteria</taxon>
        <taxon>Candidatus Collieribacteriota</taxon>
    </lineage>
</organism>
<protein>
    <submittedName>
        <fullName evidence="1">Uncharacterized protein</fullName>
    </submittedName>
</protein>
<name>A0A0G1FDJ3_9BACT</name>
<dbReference type="EMBL" id="LCFK01000025">
    <property type="protein sequence ID" value="KKS93191.1"/>
    <property type="molecule type" value="Genomic_DNA"/>
</dbReference>
<dbReference type="AlphaFoldDB" id="A0A0G1FDJ3"/>
<sequence>MTLQRVIPAKAGIHQISPYIILSIFSFFALISPSFVSADAKSDYDFQYGQYRQNYPEYALLKADYLNTPSLDNQQKAMLAAKQTIYSRDLVKASFAWYLLDLINSSKANYEPVQPIITSLSNSREFYMKEAQKSQSIVTQEDLKKFTAGYLKDVIHHDRMIKFGILANKITSLVRIQLDSKKALDTLSSKLPVPQPAILAERIQELTNSSKAIDLKIDTIAKNLNIVDAEEEADAEIFFNSRVEKIVEIQTLQLDWINRLIDIDKNYAQPNR</sequence>
<accession>A0A0G1FDJ3</accession>
<dbReference type="Proteomes" id="UP000033980">
    <property type="component" value="Unassembled WGS sequence"/>
</dbReference>
<evidence type="ECO:0000313" key="1">
    <source>
        <dbReference type="EMBL" id="KKS93191.1"/>
    </source>
</evidence>
<comment type="caution">
    <text evidence="1">The sequence shown here is derived from an EMBL/GenBank/DDBJ whole genome shotgun (WGS) entry which is preliminary data.</text>
</comment>
<reference evidence="1 2" key="1">
    <citation type="journal article" date="2015" name="Nature">
        <title>rRNA introns, odd ribosomes, and small enigmatic genomes across a large radiation of phyla.</title>
        <authorList>
            <person name="Brown C.T."/>
            <person name="Hug L.A."/>
            <person name="Thomas B.C."/>
            <person name="Sharon I."/>
            <person name="Castelle C.J."/>
            <person name="Singh A."/>
            <person name="Wilkins M.J."/>
            <person name="Williams K.H."/>
            <person name="Banfield J.F."/>
        </authorList>
    </citation>
    <scope>NUCLEOTIDE SEQUENCE [LARGE SCALE GENOMIC DNA]</scope>
</reference>
<proteinExistence type="predicted"/>